<dbReference type="AlphaFoldDB" id="F8E7X1"/>
<dbReference type="SUPFAM" id="SSF81301">
    <property type="entry name" value="Nucleotidyltransferase"/>
    <property type="match status" value="1"/>
</dbReference>
<protein>
    <recommendedName>
        <fullName evidence="2">Ribosomal silencing factor RsfS</fullName>
    </recommendedName>
</protein>
<dbReference type="eggNOG" id="COG0799">
    <property type="taxonomic scope" value="Bacteria"/>
</dbReference>
<accession>F8E7X1</accession>
<comment type="function">
    <text evidence="2">Functions as a ribosomal silencing factor. Interacts with ribosomal protein uL14 (rplN), blocking formation of intersubunit bridge B8. Prevents association of the 30S and 50S ribosomal subunits and the formation of functional ribosomes, thus repressing translation.</text>
</comment>
<keyword evidence="4" id="KW-1185">Reference proteome</keyword>
<evidence type="ECO:0000256" key="2">
    <source>
        <dbReference type="HAMAP-Rule" id="MF_01477"/>
    </source>
</evidence>
<dbReference type="PANTHER" id="PTHR21043:SF0">
    <property type="entry name" value="MITOCHONDRIAL ASSEMBLY OF RIBOSOMAL LARGE SUBUNIT PROTEIN 1"/>
    <property type="match status" value="1"/>
</dbReference>
<sequence length="119" mass="13392">MEERELLRKIIGLLDDKKGEDIVAFKINEVSSLADYILICTANSEVHARALAETLIEEMKKKGVSYIAVEGKENSQWICVDYGEIIVHIMTAASREFYHLESIWGACEKITSESIDVGK</sequence>
<dbReference type="Pfam" id="PF02410">
    <property type="entry name" value="RsfS"/>
    <property type="match status" value="1"/>
</dbReference>
<dbReference type="GO" id="GO:0042256">
    <property type="term" value="P:cytosolic ribosome assembly"/>
    <property type="evidence" value="ECO:0007669"/>
    <property type="project" value="UniProtKB-UniRule"/>
</dbReference>
<dbReference type="Proteomes" id="UP000006621">
    <property type="component" value="Chromosome"/>
</dbReference>
<reference evidence="3 4" key="1">
    <citation type="journal article" date="2011" name="Stand. Genomic Sci.">
        <title>Genome sequence of the moderately thermophilic halophile Flexistipes sinusarabici strain (MAS10).</title>
        <authorList>
            <person name="Lapidus A."/>
            <person name="Chertkov O."/>
            <person name="Nolan M."/>
            <person name="Lucas S."/>
            <person name="Hammon N."/>
            <person name="Deshpande S."/>
            <person name="Cheng J.F."/>
            <person name="Tapia R."/>
            <person name="Han C."/>
            <person name="Goodwin L."/>
            <person name="Pitluck S."/>
            <person name="Liolios K."/>
            <person name="Pagani I."/>
            <person name="Ivanova N."/>
            <person name="Huntemann M."/>
            <person name="Mavromatis K."/>
            <person name="Mikhailova N."/>
            <person name="Pati A."/>
            <person name="Chen A."/>
            <person name="Palaniappan K."/>
            <person name="Land M."/>
            <person name="Hauser L."/>
            <person name="Brambilla E.M."/>
            <person name="Rohde M."/>
            <person name="Abt B."/>
            <person name="Spring S."/>
            <person name="Goker M."/>
            <person name="Bristow J."/>
            <person name="Eisen J.A."/>
            <person name="Markowitz V."/>
            <person name="Hugenholtz P."/>
            <person name="Kyrpides N.C."/>
            <person name="Klenk H.P."/>
            <person name="Woyke T."/>
        </authorList>
    </citation>
    <scope>NUCLEOTIDE SEQUENCE [LARGE SCALE GENOMIC DNA]</scope>
    <source>
        <strain evidence="4">DSM 4947 / MAS 10</strain>
    </source>
</reference>
<dbReference type="GO" id="GO:0005737">
    <property type="term" value="C:cytoplasm"/>
    <property type="evidence" value="ECO:0007669"/>
    <property type="project" value="UniProtKB-SubCell"/>
</dbReference>
<keyword evidence="2" id="KW-0963">Cytoplasm</keyword>
<evidence type="ECO:0000256" key="1">
    <source>
        <dbReference type="ARBA" id="ARBA00010574"/>
    </source>
</evidence>
<evidence type="ECO:0000313" key="4">
    <source>
        <dbReference type="Proteomes" id="UP000006621"/>
    </source>
</evidence>
<dbReference type="RefSeq" id="WP_013886522.1">
    <property type="nucleotide sequence ID" value="NC_015672.1"/>
</dbReference>
<dbReference type="GO" id="GO:0090071">
    <property type="term" value="P:negative regulation of ribosome biogenesis"/>
    <property type="evidence" value="ECO:0007669"/>
    <property type="project" value="UniProtKB-UniRule"/>
</dbReference>
<dbReference type="STRING" id="717231.Flexsi_1389"/>
<dbReference type="GO" id="GO:0017148">
    <property type="term" value="P:negative regulation of translation"/>
    <property type="evidence" value="ECO:0007669"/>
    <property type="project" value="UniProtKB-UniRule"/>
</dbReference>
<dbReference type="HOGENOM" id="CLU_092688_2_2_0"/>
<reference evidence="4" key="2">
    <citation type="submission" date="2011-06" db="EMBL/GenBank/DDBJ databases">
        <title>The complete genome of Flexistipes sinusarabici DSM 4947.</title>
        <authorList>
            <person name="Lucas S."/>
            <person name="Han J."/>
            <person name="Lapidus A."/>
            <person name="Bruce D."/>
            <person name="Goodwin L."/>
            <person name="Pitluck S."/>
            <person name="Peters L."/>
            <person name="Kyrpides N."/>
            <person name="Mavromatis K."/>
            <person name="Ivanova N."/>
            <person name="Mikhailova N."/>
            <person name="Chertkov O."/>
            <person name="Detter J.C."/>
            <person name="Tapia R."/>
            <person name="Han C."/>
            <person name="Land M."/>
            <person name="Hauser L."/>
            <person name="Markowitz V."/>
            <person name="Cheng J.-F."/>
            <person name="Hugenholtz P."/>
            <person name="Woyke T."/>
            <person name="Wu D."/>
            <person name="Spring S."/>
            <person name="Schroeder M."/>
            <person name="Brambilla E."/>
            <person name="Klenk H.-P."/>
            <person name="Eisen J.A."/>
        </authorList>
    </citation>
    <scope>NUCLEOTIDE SEQUENCE [LARGE SCALE GENOMIC DNA]</scope>
    <source>
        <strain evidence="4">DSM 4947 / MAS 10</strain>
    </source>
</reference>
<dbReference type="HAMAP" id="MF_01477">
    <property type="entry name" value="Iojap_RsfS"/>
    <property type="match status" value="1"/>
</dbReference>
<dbReference type="PANTHER" id="PTHR21043">
    <property type="entry name" value="IOJAP SUPERFAMILY ORTHOLOG"/>
    <property type="match status" value="1"/>
</dbReference>
<dbReference type="GO" id="GO:0043023">
    <property type="term" value="F:ribosomal large subunit binding"/>
    <property type="evidence" value="ECO:0007669"/>
    <property type="project" value="TreeGrafter"/>
</dbReference>
<evidence type="ECO:0000313" key="3">
    <source>
        <dbReference type="EMBL" id="AEI15039.1"/>
    </source>
</evidence>
<proteinExistence type="inferred from homology"/>
<dbReference type="NCBIfam" id="TIGR00090">
    <property type="entry name" value="rsfS_iojap_ybeB"/>
    <property type="match status" value="1"/>
</dbReference>
<dbReference type="OrthoDB" id="9793681at2"/>
<comment type="subcellular location">
    <subcellularLocation>
        <location evidence="2">Cytoplasm</location>
    </subcellularLocation>
</comment>
<comment type="subunit">
    <text evidence="2">Interacts with ribosomal protein uL14 (rplN).</text>
</comment>
<dbReference type="EMBL" id="CP002858">
    <property type="protein sequence ID" value="AEI15039.1"/>
    <property type="molecule type" value="Genomic_DNA"/>
</dbReference>
<keyword evidence="2" id="KW-0678">Repressor</keyword>
<dbReference type="Gene3D" id="3.30.460.10">
    <property type="entry name" value="Beta Polymerase, domain 2"/>
    <property type="match status" value="1"/>
</dbReference>
<organism evidence="3 4">
    <name type="scientific">Flexistipes sinusarabici (strain ATCC 49648 / DSM 4947 / MAS 10)</name>
    <dbReference type="NCBI Taxonomy" id="717231"/>
    <lineage>
        <taxon>Bacteria</taxon>
        <taxon>Pseudomonadati</taxon>
        <taxon>Deferribacterota</taxon>
        <taxon>Deferribacteres</taxon>
        <taxon>Deferribacterales</taxon>
        <taxon>Flexistipitaceae</taxon>
        <taxon>Flexistipes</taxon>
    </lineage>
</organism>
<name>F8E7X1_FLESM</name>
<dbReference type="InterPro" id="IPR004394">
    <property type="entry name" value="Iojap/RsfS/C7orf30"/>
</dbReference>
<dbReference type="InterPro" id="IPR043519">
    <property type="entry name" value="NT_sf"/>
</dbReference>
<dbReference type="KEGG" id="fsi:Flexsi_1389"/>
<keyword evidence="2" id="KW-0810">Translation regulation</keyword>
<comment type="similarity">
    <text evidence="1 2">Belongs to the Iojap/RsfS family.</text>
</comment>
<gene>
    <name evidence="2" type="primary">rsfS</name>
    <name evidence="3" type="ordered locus">Flexsi_1389</name>
</gene>